<dbReference type="Pfam" id="PF12937">
    <property type="entry name" value="F-box-like"/>
    <property type="match status" value="1"/>
</dbReference>
<dbReference type="AlphaFoldDB" id="A0AA43QIA7"/>
<dbReference type="InterPro" id="IPR036047">
    <property type="entry name" value="F-box-like_dom_sf"/>
</dbReference>
<proteinExistence type="predicted"/>
<dbReference type="SUPFAM" id="SSF81383">
    <property type="entry name" value="F-box domain"/>
    <property type="match status" value="1"/>
</dbReference>
<organism evidence="2 3">
    <name type="scientific">Ramalina farinacea</name>
    <dbReference type="NCBI Taxonomy" id="258253"/>
    <lineage>
        <taxon>Eukaryota</taxon>
        <taxon>Fungi</taxon>
        <taxon>Dikarya</taxon>
        <taxon>Ascomycota</taxon>
        <taxon>Pezizomycotina</taxon>
        <taxon>Lecanoromycetes</taxon>
        <taxon>OSLEUM clade</taxon>
        <taxon>Lecanoromycetidae</taxon>
        <taxon>Lecanorales</taxon>
        <taxon>Lecanorineae</taxon>
        <taxon>Ramalinaceae</taxon>
        <taxon>Ramalina</taxon>
    </lineage>
</organism>
<dbReference type="SUPFAM" id="SSF52047">
    <property type="entry name" value="RNI-like"/>
    <property type="match status" value="1"/>
</dbReference>
<dbReference type="InterPro" id="IPR001810">
    <property type="entry name" value="F-box_dom"/>
</dbReference>
<accession>A0AA43QIA7</accession>
<comment type="caution">
    <text evidence="2">The sequence shown here is derived from an EMBL/GenBank/DDBJ whole genome shotgun (WGS) entry which is preliminary data.</text>
</comment>
<evidence type="ECO:0000259" key="1">
    <source>
        <dbReference type="SMART" id="SM00256"/>
    </source>
</evidence>
<dbReference type="Proteomes" id="UP001161017">
    <property type="component" value="Unassembled WGS sequence"/>
</dbReference>
<evidence type="ECO:0000313" key="3">
    <source>
        <dbReference type="Proteomes" id="UP001161017"/>
    </source>
</evidence>
<reference evidence="2" key="1">
    <citation type="journal article" date="2023" name="Genome Biol. Evol.">
        <title>First Whole Genome Sequence and Flow Cytometry Genome Size Data for the Lichen-Forming Fungus Ramalina farinacea (Ascomycota).</title>
        <authorList>
            <person name="Llewellyn T."/>
            <person name="Mian S."/>
            <person name="Hill R."/>
            <person name="Leitch I.J."/>
            <person name="Gaya E."/>
        </authorList>
    </citation>
    <scope>NUCLEOTIDE SEQUENCE</scope>
    <source>
        <strain evidence="2">LIQ254RAFAR</strain>
    </source>
</reference>
<evidence type="ECO:0000313" key="2">
    <source>
        <dbReference type="EMBL" id="MDI1487048.1"/>
    </source>
</evidence>
<dbReference type="SMART" id="SM00256">
    <property type="entry name" value="FBOX"/>
    <property type="match status" value="1"/>
</dbReference>
<gene>
    <name evidence="2" type="ORF">OHK93_006311</name>
</gene>
<dbReference type="EMBL" id="JAPUFD010000004">
    <property type="protein sequence ID" value="MDI1487048.1"/>
    <property type="molecule type" value="Genomic_DNA"/>
</dbReference>
<sequence length="420" mass="46031">MTLSQVASPPLPHELLEQIFDSLGQPSLHACSLTCRSWYASSIAFLYTYPLISGANFDTFVAAICPSINAHVRHNGLASLVKVLDMSHLVHNGRKSLTARLLGRMKGSLESFIAPQATFAPTTPTSINSLAALSKCHALRTLNLTLVSEAIPHSALFSSISQLHHLHTLHLPHSFASSESTSVFTYPPALRALHITGSITDSALFDLATRASFALTHTTIASTPHLSPIPITIFLSSVCDTLTSVKIGPNMRTCAMGGVLRGNPGYGEIVLPSMPSLREMSVVLVYVDWRQVKQPFSHFPQLRRITLNTDEETSGEDEMPGMVGPDKFADAVENGTMPQLRIVRVRKHLKRWTVSFGAGCSEERRRYRVGYLDALLKDKAREDRRQREGNDDTALQEVSADDLVSETEAGVIFFGPSRKT</sequence>
<dbReference type="Gene3D" id="1.20.1280.50">
    <property type="match status" value="1"/>
</dbReference>
<dbReference type="InterPro" id="IPR032675">
    <property type="entry name" value="LRR_dom_sf"/>
</dbReference>
<feature type="domain" description="F-box" evidence="1">
    <location>
        <begin position="11"/>
        <end position="51"/>
    </location>
</feature>
<keyword evidence="3" id="KW-1185">Reference proteome</keyword>
<name>A0AA43QIA7_9LECA</name>
<dbReference type="Gene3D" id="3.80.10.10">
    <property type="entry name" value="Ribonuclease Inhibitor"/>
    <property type="match status" value="1"/>
</dbReference>
<protein>
    <recommendedName>
        <fullName evidence="1">F-box domain-containing protein</fullName>
    </recommendedName>
</protein>